<dbReference type="KEGG" id="rgi:RGI145_20210"/>
<dbReference type="eggNOG" id="COG1653">
    <property type="taxonomic scope" value="Bacteria"/>
</dbReference>
<comment type="subcellular location">
    <subcellularLocation>
        <location evidence="1">Periplasm</location>
    </subcellularLocation>
</comment>
<dbReference type="InterPro" id="IPR006311">
    <property type="entry name" value="TAT_signal"/>
</dbReference>
<reference evidence="4 6" key="1">
    <citation type="submission" date="2016-05" db="EMBL/GenBank/DDBJ databases">
        <title>Complete Genome and Methylome Analysis of Psychrotrophic Bacterial Isolates from Antarctic Lake Untersee.</title>
        <authorList>
            <person name="Fomenkov A."/>
            <person name="Akimov V.N."/>
            <person name="Vasilyeva L.V."/>
            <person name="Andersen D."/>
            <person name="Vincze T."/>
            <person name="Roberts R.J."/>
        </authorList>
    </citation>
    <scope>NUCLEOTIDE SEQUENCE [LARGE SCALE GENOMIC DNA]</scope>
    <source>
        <strain evidence="4 6">U14-5</strain>
    </source>
</reference>
<protein>
    <submittedName>
        <fullName evidence="4">ABC transporter substrate-binding protein</fullName>
    </submittedName>
</protein>
<evidence type="ECO:0000313" key="7">
    <source>
        <dbReference type="Proteomes" id="UP001258945"/>
    </source>
</evidence>
<keyword evidence="7" id="KW-1185">Reference proteome</keyword>
<keyword evidence="3" id="KW-0732">Signal</keyword>
<dbReference type="PROSITE" id="PS51318">
    <property type="entry name" value="TAT"/>
    <property type="match status" value="1"/>
</dbReference>
<gene>
    <name evidence="4" type="ORF">RGI145_20210</name>
    <name evidence="5" type="ORF">RQ831_23455</name>
</gene>
<comment type="similarity">
    <text evidence="2">Belongs to the bacterial solute-binding protein 1 family.</text>
</comment>
<name>A0A1L7ALM3_9PROT</name>
<dbReference type="Proteomes" id="UP000185494">
    <property type="component" value="Chromosome 2"/>
</dbReference>
<dbReference type="GO" id="GO:0042597">
    <property type="term" value="C:periplasmic space"/>
    <property type="evidence" value="ECO:0007669"/>
    <property type="project" value="UniProtKB-SubCell"/>
</dbReference>
<dbReference type="SUPFAM" id="SSF53850">
    <property type="entry name" value="Periplasmic binding protein-like II"/>
    <property type="match status" value="1"/>
</dbReference>
<evidence type="ECO:0000256" key="1">
    <source>
        <dbReference type="ARBA" id="ARBA00004418"/>
    </source>
</evidence>
<evidence type="ECO:0000313" key="5">
    <source>
        <dbReference type="EMBL" id="MDT8334012.1"/>
    </source>
</evidence>
<dbReference type="Pfam" id="PF13416">
    <property type="entry name" value="SBP_bac_8"/>
    <property type="match status" value="1"/>
</dbReference>
<feature type="signal peptide" evidence="3">
    <location>
        <begin position="1"/>
        <end position="30"/>
    </location>
</feature>
<dbReference type="AlphaFoldDB" id="A0A1L7ALM3"/>
<feature type="chain" id="PRO_5013381179" evidence="3">
    <location>
        <begin position="31"/>
        <end position="429"/>
    </location>
</feature>
<reference evidence="5" key="3">
    <citation type="submission" date="2023-09" db="EMBL/GenBank/DDBJ databases">
        <authorList>
            <person name="Schober I."/>
            <person name="Bunk B."/>
        </authorList>
    </citation>
    <scope>NUCLEOTIDE SEQUENCE</scope>
    <source>
        <strain evidence="5">DSM 103800</strain>
    </source>
</reference>
<evidence type="ECO:0000313" key="6">
    <source>
        <dbReference type="Proteomes" id="UP000185494"/>
    </source>
</evidence>
<organism evidence="4 6">
    <name type="scientific">Roseomonas gilardii</name>
    <dbReference type="NCBI Taxonomy" id="257708"/>
    <lineage>
        <taxon>Bacteria</taxon>
        <taxon>Pseudomonadati</taxon>
        <taxon>Pseudomonadota</taxon>
        <taxon>Alphaproteobacteria</taxon>
        <taxon>Acetobacterales</taxon>
        <taxon>Roseomonadaceae</taxon>
        <taxon>Roseomonas</taxon>
    </lineage>
</organism>
<evidence type="ECO:0000313" key="4">
    <source>
        <dbReference type="EMBL" id="APT59656.1"/>
    </source>
</evidence>
<reference evidence="5 7" key="2">
    <citation type="journal article" date="2019" name="Microb. Pathog.">
        <title>Comparison of VITEK 2, MALDI-TOF MS, 16S rRNA gene sequencing, and whole-genome sequencing for identification of Roseomonas mucosa.</title>
        <authorList>
            <person name="Rudolph W.W."/>
            <person name="Gunzer F."/>
            <person name="Trauth M."/>
            <person name="Bunk B."/>
            <person name="Bigge R."/>
            <person name="Schrottner P."/>
        </authorList>
    </citation>
    <scope>NUCLEOTIDE SEQUENCE [LARGE SCALE GENOMIC DNA]</scope>
    <source>
        <strain evidence="5 7">DSM 103800</strain>
    </source>
</reference>
<dbReference type="STRING" id="257708.RGI145_20210"/>
<dbReference type="InterPro" id="IPR006059">
    <property type="entry name" value="SBP"/>
</dbReference>
<proteinExistence type="inferred from homology"/>
<dbReference type="CDD" id="cd14748">
    <property type="entry name" value="PBP2_UgpB"/>
    <property type="match status" value="1"/>
</dbReference>
<accession>A0A1L7ALM3</accession>
<dbReference type="Gene3D" id="3.40.190.10">
    <property type="entry name" value="Periplasmic binding protein-like II"/>
    <property type="match status" value="2"/>
</dbReference>
<sequence length="429" mass="46573">MTFTLGRRKALALPLATLAAPLAAPRIARAAETEITVHYAQPFIYKDSYDAIMAEFAKREPGIKVNFINTPNYEEGAQLLLRQAGTGQLPDLSYQGFNRLRVFAERGIAQDLTPLLREEGDPAKAGYTPNMLALGQFGGIQAGLAYAASNPVTYYNADLVRRAGGDPDNFPKDWNGVLELAGKIHRLGDGIEGMWYTWNGDDWMFSALLFGAGGRMLTPDERDVAFGGPEGLNALRLIDRMVKEGGMPNLTAAAARQAFGAGKLGMIFQTTALVRGTVAAAGENFTLRTTEMPVIDAQKGRLPTGGAAGMLTAKDPAKRAAAWKFLRFSTSPEGQAMMVKNTGYLPCNQIAIDDPQYLAAFYKANPLFVPAVRQIPISVPWYAFPGSNSVRVTQTMVDNIARVVEQKATPEQVLPDMVAEVRRLLPRKG</sequence>
<dbReference type="EMBL" id="JAVVDO010000105">
    <property type="protein sequence ID" value="MDT8334012.1"/>
    <property type="molecule type" value="Genomic_DNA"/>
</dbReference>
<dbReference type="EMBL" id="CP015584">
    <property type="protein sequence ID" value="APT59656.1"/>
    <property type="molecule type" value="Genomic_DNA"/>
</dbReference>
<dbReference type="PANTHER" id="PTHR43649:SF12">
    <property type="entry name" value="DIACETYLCHITOBIOSE BINDING PROTEIN DASA"/>
    <property type="match status" value="1"/>
</dbReference>
<dbReference type="RefSeq" id="WP_075800366.1">
    <property type="nucleotide sequence ID" value="NZ_CP015584.1"/>
</dbReference>
<evidence type="ECO:0000256" key="2">
    <source>
        <dbReference type="ARBA" id="ARBA00008520"/>
    </source>
</evidence>
<evidence type="ECO:0000256" key="3">
    <source>
        <dbReference type="SAM" id="SignalP"/>
    </source>
</evidence>
<dbReference type="InterPro" id="IPR050490">
    <property type="entry name" value="Bact_solute-bd_prot1"/>
</dbReference>
<dbReference type="Proteomes" id="UP001258945">
    <property type="component" value="Unassembled WGS sequence"/>
</dbReference>
<dbReference type="PANTHER" id="PTHR43649">
    <property type="entry name" value="ARABINOSE-BINDING PROTEIN-RELATED"/>
    <property type="match status" value="1"/>
</dbReference>